<reference evidence="2" key="1">
    <citation type="journal article" date="2018" name="Nat. Microbiol.">
        <title>Leveraging single-cell genomics to expand the fungal tree of life.</title>
        <authorList>
            <person name="Ahrendt S.R."/>
            <person name="Quandt C.A."/>
            <person name="Ciobanu D."/>
            <person name="Clum A."/>
            <person name="Salamov A."/>
            <person name="Andreopoulos B."/>
            <person name="Cheng J.F."/>
            <person name="Woyke T."/>
            <person name="Pelin A."/>
            <person name="Henrissat B."/>
            <person name="Reynolds N.K."/>
            <person name="Benny G.L."/>
            <person name="Smith M.E."/>
            <person name="James T.Y."/>
            <person name="Grigoriev I.V."/>
        </authorList>
    </citation>
    <scope>NUCLEOTIDE SEQUENCE [LARGE SCALE GENOMIC DNA]</scope>
</reference>
<protein>
    <submittedName>
        <fullName evidence="1">Uncharacterized protein</fullName>
    </submittedName>
</protein>
<accession>A0A4P9WM58</accession>
<organism evidence="1 2">
    <name type="scientific">Blyttiomyces helicus</name>
    <dbReference type="NCBI Taxonomy" id="388810"/>
    <lineage>
        <taxon>Eukaryota</taxon>
        <taxon>Fungi</taxon>
        <taxon>Fungi incertae sedis</taxon>
        <taxon>Chytridiomycota</taxon>
        <taxon>Chytridiomycota incertae sedis</taxon>
        <taxon>Chytridiomycetes</taxon>
        <taxon>Chytridiomycetes incertae sedis</taxon>
        <taxon>Blyttiomyces</taxon>
    </lineage>
</organism>
<proteinExistence type="predicted"/>
<gene>
    <name evidence="1" type="ORF">BDK51DRAFT_27487</name>
</gene>
<evidence type="ECO:0000313" key="1">
    <source>
        <dbReference type="EMBL" id="RKO91786.1"/>
    </source>
</evidence>
<dbReference type="Proteomes" id="UP000269721">
    <property type="component" value="Unassembled WGS sequence"/>
</dbReference>
<evidence type="ECO:0000313" key="2">
    <source>
        <dbReference type="Proteomes" id="UP000269721"/>
    </source>
</evidence>
<name>A0A4P9WM58_9FUNG</name>
<dbReference type="EMBL" id="KZ994903">
    <property type="protein sequence ID" value="RKO91786.1"/>
    <property type="molecule type" value="Genomic_DNA"/>
</dbReference>
<dbReference type="AlphaFoldDB" id="A0A4P9WM58"/>
<keyword evidence="2" id="KW-1185">Reference proteome</keyword>
<sequence length="163" mass="17513">MTGMREGLELRTWNDLVTAIAKDTIANSYTTWPGRKNKAQCTMTCAADSCGFNINATATKKRRQLRVSSVAVHTFLLGSTIQKVKTGILAGIVGGMVLAGPNVVPKILHEHIRSSLSVDVGYTAATRVKHQPIAEAAGDEVESYGLLQAYVHNVGIVVQYPGF</sequence>